<evidence type="ECO:0000313" key="3">
    <source>
        <dbReference type="Proteomes" id="UP000695562"/>
    </source>
</evidence>
<keyword evidence="3" id="KW-1185">Reference proteome</keyword>
<dbReference type="OrthoDB" id="48988at2759"/>
<proteinExistence type="predicted"/>
<feature type="domain" description="NADP-dependent oxidoreductase" evidence="1">
    <location>
        <begin position="73"/>
        <end position="277"/>
    </location>
</feature>
<dbReference type="InterPro" id="IPR036812">
    <property type="entry name" value="NAD(P)_OxRdtase_dom_sf"/>
</dbReference>
<protein>
    <recommendedName>
        <fullName evidence="1">NADP-dependent oxidoreductase domain-containing protein</fullName>
    </recommendedName>
</protein>
<dbReference type="SUPFAM" id="SSF51430">
    <property type="entry name" value="NAD(P)-linked oxidoreductase"/>
    <property type="match status" value="1"/>
</dbReference>
<dbReference type="Gene3D" id="3.20.20.100">
    <property type="entry name" value="NADP-dependent oxidoreductase domain"/>
    <property type="match status" value="1"/>
</dbReference>
<dbReference type="Pfam" id="PF00248">
    <property type="entry name" value="Aldo_ket_red"/>
    <property type="match status" value="1"/>
</dbReference>
<comment type="caution">
    <text evidence="2">The sequence shown here is derived from an EMBL/GenBank/DDBJ whole genome shotgun (WGS) entry which is preliminary data.</text>
</comment>
<evidence type="ECO:0000259" key="1">
    <source>
        <dbReference type="Pfam" id="PF00248"/>
    </source>
</evidence>
<dbReference type="AlphaFoldDB" id="A0A8J4PQN9"/>
<evidence type="ECO:0000313" key="2">
    <source>
        <dbReference type="EMBL" id="KAF2070429.1"/>
    </source>
</evidence>
<gene>
    <name evidence="2" type="ORF">CYY_008257</name>
</gene>
<dbReference type="EMBL" id="AJWJ01000493">
    <property type="protein sequence ID" value="KAF2070429.1"/>
    <property type="molecule type" value="Genomic_DNA"/>
</dbReference>
<organism evidence="2 3">
    <name type="scientific">Polysphondylium violaceum</name>
    <dbReference type="NCBI Taxonomy" id="133409"/>
    <lineage>
        <taxon>Eukaryota</taxon>
        <taxon>Amoebozoa</taxon>
        <taxon>Evosea</taxon>
        <taxon>Eumycetozoa</taxon>
        <taxon>Dictyostelia</taxon>
        <taxon>Dictyosteliales</taxon>
        <taxon>Dictyosteliaceae</taxon>
        <taxon>Polysphondylium</taxon>
    </lineage>
</organism>
<name>A0A8J4PQN9_9MYCE</name>
<accession>A0A8J4PQN9</accession>
<sequence length="506" mass="57969">MIKNIFTINNTLKLFSRHKNGFIYFSSSSMSLNGATSLSTENYFKKLNNNNNSCSSPVKLPKLSWNTSKYALNTDYLTIYETQHKATLLKAIKNGCNVIVTRNNSATISPVISDLIENKEIERASIVVIKRSMLSKSISDLSCDQIDKDIKESLDKLGLDHLDVYMVDLSTFIQIDDQLINHLFENIFPHLESLIVKGQLSSYGLSFNQDSITNQSKSIESIIMKRKENNCNNFSFIQYPFNIYQHQTITNSPYHNGTKNIMEYAKENELVTLNSSPSLFTTPSLQRFKSVRDHSNVDIEKILKESFDLTIHMERNNPITKDESHSNKFKENKDLIGSLTWGHTLIYERSNPKLANLWSWKQILSSKIRPLVLKSVFTLFSSNINNNWGNSYLRAINSLFETYTKSLELQIFDQQRDMDQSFENHPYFKNIKITDQKQQDSTTSTSTPTPLSLYQKSLLVASKGADIIVEDPSNEDDLKEIQSIPFDSNPINNNQIIELSKKVIIK</sequence>
<dbReference type="Proteomes" id="UP000695562">
    <property type="component" value="Unassembled WGS sequence"/>
</dbReference>
<dbReference type="InterPro" id="IPR023210">
    <property type="entry name" value="NADP_OxRdtase_dom"/>
</dbReference>
<reference evidence="2" key="1">
    <citation type="submission" date="2020-01" db="EMBL/GenBank/DDBJ databases">
        <title>Development of genomics and gene disruption for Polysphondylium violaceum indicates a role for the polyketide synthase stlB in stalk morphogenesis.</title>
        <authorList>
            <person name="Narita B."/>
            <person name="Kawabe Y."/>
            <person name="Kin K."/>
            <person name="Saito T."/>
            <person name="Gibbs R."/>
            <person name="Kuspa A."/>
            <person name="Muzny D."/>
            <person name="Queller D."/>
            <person name="Richards S."/>
            <person name="Strassman J."/>
            <person name="Sucgang R."/>
            <person name="Worley K."/>
            <person name="Schaap P."/>
        </authorList>
    </citation>
    <scope>NUCLEOTIDE SEQUENCE</scope>
    <source>
        <strain evidence="2">QSvi11</strain>
    </source>
</reference>